<evidence type="ECO:0000313" key="3">
    <source>
        <dbReference type="EMBL" id="QIS08288.1"/>
    </source>
</evidence>
<dbReference type="Gene3D" id="3.40.630.30">
    <property type="match status" value="1"/>
</dbReference>
<keyword evidence="3" id="KW-0808">Transferase</keyword>
<evidence type="ECO:0000259" key="2">
    <source>
        <dbReference type="PROSITE" id="PS51186"/>
    </source>
</evidence>
<gene>
    <name evidence="3" type="ORF">F5544_01830</name>
</gene>
<dbReference type="InterPro" id="IPR016181">
    <property type="entry name" value="Acyl_CoA_acyltransferase"/>
</dbReference>
<reference evidence="3 4" key="1">
    <citation type="journal article" date="2019" name="ACS Chem. Biol.">
        <title>Identification and Mobilization of a Cryptic Antibiotic Biosynthesis Gene Locus from a Human-Pathogenic Nocardia Isolate.</title>
        <authorList>
            <person name="Herisse M."/>
            <person name="Ishida K."/>
            <person name="Porter J.L."/>
            <person name="Howden B."/>
            <person name="Hertweck C."/>
            <person name="Stinear T.P."/>
            <person name="Pidot S.J."/>
        </authorList>
    </citation>
    <scope>NUCLEOTIDE SEQUENCE [LARGE SCALE GENOMIC DNA]</scope>
    <source>
        <strain evidence="3 4">AUSMDU00012717</strain>
    </source>
</reference>
<dbReference type="AlphaFoldDB" id="A0A6G9Y4X5"/>
<dbReference type="GO" id="GO:0008999">
    <property type="term" value="F:protein-N-terminal-alanine acetyltransferase activity"/>
    <property type="evidence" value="ECO:0007669"/>
    <property type="project" value="TreeGrafter"/>
</dbReference>
<dbReference type="InterPro" id="IPR000182">
    <property type="entry name" value="GNAT_dom"/>
</dbReference>
<feature type="compositionally biased region" description="Pro residues" evidence="1">
    <location>
        <begin position="156"/>
        <end position="165"/>
    </location>
</feature>
<dbReference type="PROSITE" id="PS51186">
    <property type="entry name" value="GNAT"/>
    <property type="match status" value="1"/>
</dbReference>
<evidence type="ECO:0000256" key="1">
    <source>
        <dbReference type="SAM" id="MobiDB-lite"/>
    </source>
</evidence>
<evidence type="ECO:0000313" key="4">
    <source>
        <dbReference type="Proteomes" id="UP000503540"/>
    </source>
</evidence>
<dbReference type="KEGG" id="nah:F5544_01830"/>
<organism evidence="3 4">
    <name type="scientific">Nocardia arthritidis</name>
    <dbReference type="NCBI Taxonomy" id="228602"/>
    <lineage>
        <taxon>Bacteria</taxon>
        <taxon>Bacillati</taxon>
        <taxon>Actinomycetota</taxon>
        <taxon>Actinomycetes</taxon>
        <taxon>Mycobacteriales</taxon>
        <taxon>Nocardiaceae</taxon>
        <taxon>Nocardia</taxon>
    </lineage>
</organism>
<sequence length="165" mass="18212">MASIENERFGDDSYPYFALRQLFDLHGAHWLVCEVDGRLLGHVLVALTAQRRAWLLSLAVTADSCGNGYGTALVQQALRLCRSMSVRSVFITVRPTNQAALNIYRRAGFRWTAHDDNYFGEGEPRDILECRLDSMSSSPNSIVGQGNKQILGRAGPSPPRTGPAM</sequence>
<dbReference type="EMBL" id="CP046172">
    <property type="protein sequence ID" value="QIS08288.1"/>
    <property type="molecule type" value="Genomic_DNA"/>
</dbReference>
<dbReference type="CDD" id="cd04301">
    <property type="entry name" value="NAT_SF"/>
    <property type="match status" value="1"/>
</dbReference>
<dbReference type="SUPFAM" id="SSF55729">
    <property type="entry name" value="Acyl-CoA N-acyltransferases (Nat)"/>
    <property type="match status" value="1"/>
</dbReference>
<feature type="domain" description="N-acetyltransferase" evidence="2">
    <location>
        <begin position="1"/>
        <end position="133"/>
    </location>
</feature>
<name>A0A6G9Y4X5_9NOCA</name>
<dbReference type="Proteomes" id="UP000503540">
    <property type="component" value="Chromosome"/>
</dbReference>
<accession>A0A6G9Y4X5</accession>
<dbReference type="RefSeq" id="WP_167471561.1">
    <property type="nucleotide sequence ID" value="NZ_CP046172.1"/>
</dbReference>
<dbReference type="PANTHER" id="PTHR43617">
    <property type="entry name" value="L-AMINO ACID N-ACETYLTRANSFERASE"/>
    <property type="match status" value="1"/>
</dbReference>
<dbReference type="Pfam" id="PF00583">
    <property type="entry name" value="Acetyltransf_1"/>
    <property type="match status" value="1"/>
</dbReference>
<dbReference type="PANTHER" id="PTHR43617:SF35">
    <property type="entry name" value="[RIBOSOMAL PROTEIN BS18]-ALANINE N-ACETYLTRANSFERASE"/>
    <property type="match status" value="1"/>
</dbReference>
<protein>
    <submittedName>
        <fullName evidence="3">GNAT family N-acetyltransferase</fullName>
    </submittedName>
</protein>
<proteinExistence type="predicted"/>
<dbReference type="InterPro" id="IPR050276">
    <property type="entry name" value="MshD_Acetyltransferase"/>
</dbReference>
<keyword evidence="4" id="KW-1185">Reference proteome</keyword>
<feature type="compositionally biased region" description="Polar residues" evidence="1">
    <location>
        <begin position="138"/>
        <end position="148"/>
    </location>
</feature>
<feature type="region of interest" description="Disordered" evidence="1">
    <location>
        <begin position="138"/>
        <end position="165"/>
    </location>
</feature>